<name>A0A4Y3PUB8_BREPA</name>
<dbReference type="Proteomes" id="UP000316882">
    <property type="component" value="Unassembled WGS sequence"/>
</dbReference>
<gene>
    <name evidence="1" type="ORF">BPA01_43190</name>
</gene>
<keyword evidence="2" id="KW-1185">Reference proteome</keyword>
<dbReference type="AlphaFoldDB" id="A0A4Y3PUB8"/>
<accession>A0A4Y3PUB8</accession>
<dbReference type="EMBL" id="BJMH01000026">
    <property type="protein sequence ID" value="GEB34739.1"/>
    <property type="molecule type" value="Genomic_DNA"/>
</dbReference>
<evidence type="ECO:0000313" key="2">
    <source>
        <dbReference type="Proteomes" id="UP000316882"/>
    </source>
</evidence>
<organism evidence="1 2">
    <name type="scientific">Brevibacillus parabrevis</name>
    <dbReference type="NCBI Taxonomy" id="54914"/>
    <lineage>
        <taxon>Bacteria</taxon>
        <taxon>Bacillati</taxon>
        <taxon>Bacillota</taxon>
        <taxon>Bacilli</taxon>
        <taxon>Bacillales</taxon>
        <taxon>Paenibacillaceae</taxon>
        <taxon>Brevibacillus</taxon>
    </lineage>
</organism>
<evidence type="ECO:0000313" key="1">
    <source>
        <dbReference type="EMBL" id="GEB34739.1"/>
    </source>
</evidence>
<comment type="caution">
    <text evidence="1">The sequence shown here is derived from an EMBL/GenBank/DDBJ whole genome shotgun (WGS) entry which is preliminary data.</text>
</comment>
<protein>
    <submittedName>
        <fullName evidence="1">Uncharacterized protein</fullName>
    </submittedName>
</protein>
<reference evidence="1 2" key="1">
    <citation type="submission" date="2019-06" db="EMBL/GenBank/DDBJ databases">
        <title>Whole genome shotgun sequence of Brevibacillus parabrevis NBRC 12334.</title>
        <authorList>
            <person name="Hosoyama A."/>
            <person name="Uohara A."/>
            <person name="Ohji S."/>
            <person name="Ichikawa N."/>
        </authorList>
    </citation>
    <scope>NUCLEOTIDE SEQUENCE [LARGE SCALE GENOMIC DNA]</scope>
    <source>
        <strain evidence="1 2">NBRC 12334</strain>
    </source>
</reference>
<dbReference type="RefSeq" id="WP_122964860.1">
    <property type="nucleotide sequence ID" value="NZ_BJMH01000026.1"/>
</dbReference>
<proteinExistence type="predicted"/>
<sequence length="81" mass="9643">MAYTYDQFMLDLFQGREVEFTYKEKRYSITNTPNGRCFCQYGAEDAACFANPQELIARVRIEEKSLEMLFRSNEFVLEVLY</sequence>